<evidence type="ECO:0000256" key="4">
    <source>
        <dbReference type="SAM" id="MobiDB-lite"/>
    </source>
</evidence>
<proteinExistence type="predicted"/>
<dbReference type="PANTHER" id="PTHR44858:SF1">
    <property type="entry name" value="UDP-N-ACETYLGLUCOSAMINE--PEPTIDE N-ACETYLGLUCOSAMINYLTRANSFERASE SPINDLY-RELATED"/>
    <property type="match status" value="1"/>
</dbReference>
<keyword evidence="2 3" id="KW-0802">TPR repeat</keyword>
<feature type="repeat" description="TPR" evidence="3">
    <location>
        <begin position="469"/>
        <end position="502"/>
    </location>
</feature>
<feature type="repeat" description="TPR" evidence="3">
    <location>
        <begin position="566"/>
        <end position="599"/>
    </location>
</feature>
<dbReference type="PANTHER" id="PTHR44858">
    <property type="entry name" value="TETRATRICOPEPTIDE REPEAT PROTEIN 6"/>
    <property type="match status" value="1"/>
</dbReference>
<dbReference type="SUPFAM" id="SSF48452">
    <property type="entry name" value="TPR-like"/>
    <property type="match status" value="2"/>
</dbReference>
<keyword evidence="1" id="KW-0677">Repeat</keyword>
<gene>
    <name evidence="5" type="ORF">IAB88_07730</name>
</gene>
<reference evidence="5" key="1">
    <citation type="submission" date="2020-10" db="EMBL/GenBank/DDBJ databases">
        <authorList>
            <person name="Gilroy R."/>
        </authorList>
    </citation>
    <scope>NUCLEOTIDE SEQUENCE</scope>
    <source>
        <strain evidence="5">6919</strain>
    </source>
</reference>
<dbReference type="SMART" id="SM00028">
    <property type="entry name" value="TPR"/>
    <property type="match status" value="11"/>
</dbReference>
<feature type="compositionally biased region" description="Basic and acidic residues" evidence="4">
    <location>
        <begin position="338"/>
        <end position="348"/>
    </location>
</feature>
<evidence type="ECO:0000256" key="1">
    <source>
        <dbReference type="ARBA" id="ARBA00022737"/>
    </source>
</evidence>
<dbReference type="PROSITE" id="PS50005">
    <property type="entry name" value="TPR"/>
    <property type="match status" value="4"/>
</dbReference>
<dbReference type="EMBL" id="JADIMC010000087">
    <property type="protein sequence ID" value="MBO8476867.1"/>
    <property type="molecule type" value="Genomic_DNA"/>
</dbReference>
<evidence type="ECO:0000313" key="5">
    <source>
        <dbReference type="EMBL" id="MBO8476867.1"/>
    </source>
</evidence>
<evidence type="ECO:0000313" key="6">
    <source>
        <dbReference type="Proteomes" id="UP000823598"/>
    </source>
</evidence>
<dbReference type="Pfam" id="PF13174">
    <property type="entry name" value="TPR_6"/>
    <property type="match status" value="1"/>
</dbReference>
<name>A0A9D9NKI8_9BACT</name>
<feature type="region of interest" description="Disordered" evidence="4">
    <location>
        <begin position="338"/>
        <end position="358"/>
    </location>
</feature>
<dbReference type="AlphaFoldDB" id="A0A9D9NKI8"/>
<evidence type="ECO:0000256" key="2">
    <source>
        <dbReference type="ARBA" id="ARBA00022803"/>
    </source>
</evidence>
<feature type="repeat" description="TPR" evidence="3">
    <location>
        <begin position="270"/>
        <end position="303"/>
    </location>
</feature>
<evidence type="ECO:0000256" key="3">
    <source>
        <dbReference type="PROSITE-ProRule" id="PRU00339"/>
    </source>
</evidence>
<dbReference type="PROSITE" id="PS50293">
    <property type="entry name" value="TPR_REGION"/>
    <property type="match status" value="1"/>
</dbReference>
<protein>
    <submittedName>
        <fullName evidence="5">Tetratricopeptide repeat protein</fullName>
    </submittedName>
</protein>
<dbReference type="InterPro" id="IPR011990">
    <property type="entry name" value="TPR-like_helical_dom_sf"/>
</dbReference>
<dbReference type="Gene3D" id="1.25.40.10">
    <property type="entry name" value="Tetratricopeptide repeat domain"/>
    <property type="match status" value="6"/>
</dbReference>
<dbReference type="InterPro" id="IPR019734">
    <property type="entry name" value="TPR_rpt"/>
</dbReference>
<reference evidence="5" key="2">
    <citation type="journal article" date="2021" name="PeerJ">
        <title>Extensive microbial diversity within the chicken gut microbiome revealed by metagenomics and culture.</title>
        <authorList>
            <person name="Gilroy R."/>
            <person name="Ravi A."/>
            <person name="Getino M."/>
            <person name="Pursley I."/>
            <person name="Horton D.L."/>
            <person name="Alikhan N.F."/>
            <person name="Baker D."/>
            <person name="Gharbi K."/>
            <person name="Hall N."/>
            <person name="Watson M."/>
            <person name="Adriaenssens E.M."/>
            <person name="Foster-Nyarko E."/>
            <person name="Jarju S."/>
            <person name="Secka A."/>
            <person name="Antonio M."/>
            <person name="Oren A."/>
            <person name="Chaudhuri R.R."/>
            <person name="La Ragione R."/>
            <person name="Hildebrand F."/>
            <person name="Pallen M.J."/>
        </authorList>
    </citation>
    <scope>NUCLEOTIDE SEQUENCE</scope>
    <source>
        <strain evidence="5">6919</strain>
    </source>
</reference>
<dbReference type="GO" id="GO:0046813">
    <property type="term" value="P:receptor-mediated virion attachment to host cell"/>
    <property type="evidence" value="ECO:0007669"/>
    <property type="project" value="TreeGrafter"/>
</dbReference>
<accession>A0A9D9NKI8</accession>
<organism evidence="5 6">
    <name type="scientific">Candidatus Limisoma faecipullorum</name>
    <dbReference type="NCBI Taxonomy" id="2840854"/>
    <lineage>
        <taxon>Bacteria</taxon>
        <taxon>Pseudomonadati</taxon>
        <taxon>Bacteroidota</taxon>
        <taxon>Bacteroidia</taxon>
        <taxon>Bacteroidales</taxon>
        <taxon>Candidatus Limisoma</taxon>
    </lineage>
</organism>
<dbReference type="Pfam" id="PF13414">
    <property type="entry name" value="TPR_11"/>
    <property type="match status" value="1"/>
</dbReference>
<dbReference type="GO" id="GO:0009279">
    <property type="term" value="C:cell outer membrane"/>
    <property type="evidence" value="ECO:0007669"/>
    <property type="project" value="TreeGrafter"/>
</dbReference>
<sequence>MTIGKNALYFEDYILSIQYFNQVIAVKPYLADPYFFRAVAKFYLEDYKGAEDDCTLAIERNPFIVDAYQVRGISRQILHNDKGAIEDYDAGLEYLPENKTFLLNKAIAQQNVKDYDGSAATFKTLLSYYPKYDNAYLGLAELQLAREDTLSALDNISKCIELNANNSDAFVMRAGIMIKNKENYQKALLDMDAAIKLQPKQADFFVNRAFLKYNLDDYFGAMADFDYAISLEPMNMAAHLNRGLLRMEVEDNNKAIEDFTFVIDQDPDNYMAIYNRAMLYKKIGHHKQAIEDLDRVIEKYPNVAMLYFDRSESKRLAGDMAGGERDYYKSRELSRDMADNKYGESEKEDKEDDNSPNSVINKFKSMVAVESEKVVKPEYDNKYRGKVQNYNAPVSPEKEYFLSYYDKLSELRTNAYYQKELDALNNSHYLRDKLYMTNIESKLTEEQIQTQFSLIKHYSSMLSSTEKRPVDFFGRAISYFLVKNYEASIEDLSQAIKLSPHFTLAYFARAMARYCQLDVAENTVAGADMQEKNTAFTDIDAAMARRDMDLIIEDLDKVVELSPNLVYAYFNKGNLYIKRHDYTSAISCFTEAIDIKPDFGEAYYNRGIMYLQLGNMDKGVADLSKAGELGILSSYYVLKRMRR</sequence>
<feature type="repeat" description="TPR" evidence="3">
    <location>
        <begin position="236"/>
        <end position="269"/>
    </location>
</feature>
<comment type="caution">
    <text evidence="5">The sequence shown here is derived from an EMBL/GenBank/DDBJ whole genome shotgun (WGS) entry which is preliminary data.</text>
</comment>
<dbReference type="Proteomes" id="UP000823598">
    <property type="component" value="Unassembled WGS sequence"/>
</dbReference>
<dbReference type="InterPro" id="IPR050498">
    <property type="entry name" value="Ycf3"/>
</dbReference>